<feature type="domain" description="Sushi" evidence="4">
    <location>
        <begin position="4"/>
        <end position="64"/>
    </location>
</feature>
<dbReference type="SUPFAM" id="SSF57535">
    <property type="entry name" value="Complement control module/SCR domain"/>
    <property type="match status" value="1"/>
</dbReference>
<dbReference type="Gene3D" id="2.10.70.10">
    <property type="entry name" value="Complement Module, domain 1"/>
    <property type="match status" value="1"/>
</dbReference>
<evidence type="ECO:0000256" key="3">
    <source>
        <dbReference type="SAM" id="Phobius"/>
    </source>
</evidence>
<dbReference type="GeneID" id="111110305"/>
<dbReference type="InterPro" id="IPR000436">
    <property type="entry name" value="Sushi_SCR_CCP_dom"/>
</dbReference>
<keyword evidence="3" id="KW-1133">Transmembrane helix</keyword>
<comment type="caution">
    <text evidence="2">Lacks conserved residue(s) required for the propagation of feature annotation.</text>
</comment>
<dbReference type="CDD" id="cd00033">
    <property type="entry name" value="CCP"/>
    <property type="match status" value="1"/>
</dbReference>
<protein>
    <submittedName>
        <fullName evidence="6">Uncharacterized protein LOC111110305</fullName>
    </submittedName>
</protein>
<keyword evidence="1" id="KW-1015">Disulfide bond</keyword>
<dbReference type="KEGG" id="cvn:111110305"/>
<keyword evidence="3" id="KW-0472">Membrane</keyword>
<evidence type="ECO:0000313" key="6">
    <source>
        <dbReference type="RefSeq" id="XP_022302449.1"/>
    </source>
</evidence>
<gene>
    <name evidence="6" type="primary">LOC111110305</name>
</gene>
<reference evidence="6" key="1">
    <citation type="submission" date="2025-08" db="UniProtKB">
        <authorList>
            <consortium name="RefSeq"/>
        </authorList>
    </citation>
    <scope>IDENTIFICATION</scope>
    <source>
        <tissue evidence="6">Whole sample</tissue>
    </source>
</reference>
<evidence type="ECO:0000256" key="1">
    <source>
        <dbReference type="ARBA" id="ARBA00023157"/>
    </source>
</evidence>
<dbReference type="OrthoDB" id="6142587at2759"/>
<keyword evidence="3" id="KW-0812">Transmembrane</keyword>
<evidence type="ECO:0000256" key="2">
    <source>
        <dbReference type="PROSITE-ProRule" id="PRU00302"/>
    </source>
</evidence>
<evidence type="ECO:0000259" key="4">
    <source>
        <dbReference type="PROSITE" id="PS50923"/>
    </source>
</evidence>
<keyword evidence="5" id="KW-1185">Reference proteome</keyword>
<keyword evidence="2" id="KW-0768">Sushi</keyword>
<organism evidence="5 6">
    <name type="scientific">Crassostrea virginica</name>
    <name type="common">Eastern oyster</name>
    <dbReference type="NCBI Taxonomy" id="6565"/>
    <lineage>
        <taxon>Eukaryota</taxon>
        <taxon>Metazoa</taxon>
        <taxon>Spiralia</taxon>
        <taxon>Lophotrochozoa</taxon>
        <taxon>Mollusca</taxon>
        <taxon>Bivalvia</taxon>
        <taxon>Autobranchia</taxon>
        <taxon>Pteriomorphia</taxon>
        <taxon>Ostreida</taxon>
        <taxon>Ostreoidea</taxon>
        <taxon>Ostreidae</taxon>
        <taxon>Crassostrea</taxon>
    </lineage>
</organism>
<dbReference type="SMART" id="SM00032">
    <property type="entry name" value="CCP"/>
    <property type="match status" value="1"/>
</dbReference>
<dbReference type="Pfam" id="PF00084">
    <property type="entry name" value="Sushi"/>
    <property type="match status" value="1"/>
</dbReference>
<dbReference type="Proteomes" id="UP000694844">
    <property type="component" value="Chromosome 8"/>
</dbReference>
<evidence type="ECO:0000313" key="5">
    <source>
        <dbReference type="Proteomes" id="UP000694844"/>
    </source>
</evidence>
<dbReference type="AlphaFoldDB" id="A0A8B8BI05"/>
<name>A0A8B8BI05_CRAVI</name>
<dbReference type="InterPro" id="IPR035976">
    <property type="entry name" value="Sushi/SCR/CCP_sf"/>
</dbReference>
<sequence>MSAYNCSDPNSVSNGYYVIDKSYYEDGDQVFFICFSTYSLNGNPTLKCDGSTGSWPGTYPTCTSSSTTTTAAPEYEEWLYVGIGTISFLGLLLLLLLIVLFIKVCLRICSKSSRVRSLRGTDNWTEVGCCYYSCTRCCVNCWSCCQDNTDVIKVNDYKQNQKEIKNIPKSNYTVSTQNTVSLISGETTPSLVRKGMMPAKELNSWMPHSHNVRNNNTSTR</sequence>
<feature type="transmembrane region" description="Helical" evidence="3">
    <location>
        <begin position="78"/>
        <end position="106"/>
    </location>
</feature>
<proteinExistence type="predicted"/>
<dbReference type="RefSeq" id="XP_022302449.1">
    <property type="nucleotide sequence ID" value="XM_022446741.1"/>
</dbReference>
<dbReference type="PROSITE" id="PS50923">
    <property type="entry name" value="SUSHI"/>
    <property type="match status" value="1"/>
</dbReference>
<accession>A0A8B8BI05</accession>